<evidence type="ECO:0000256" key="6">
    <source>
        <dbReference type="ARBA" id="ARBA00022989"/>
    </source>
</evidence>
<dbReference type="InterPro" id="IPR006043">
    <property type="entry name" value="NCS2"/>
</dbReference>
<feature type="transmembrane region" description="Helical" evidence="9">
    <location>
        <begin position="30"/>
        <end position="51"/>
    </location>
</feature>
<keyword evidence="5 8" id="KW-0812">Transmembrane</keyword>
<feature type="transmembrane region" description="Helical" evidence="9">
    <location>
        <begin position="269"/>
        <end position="295"/>
    </location>
</feature>
<keyword evidence="6 8" id="KW-1133">Transmembrane helix</keyword>
<comment type="caution">
    <text evidence="10">The sequence shown here is derived from an EMBL/GenBank/DDBJ whole genome shotgun (WGS) entry which is preliminary data.</text>
</comment>
<sequence>MEDIVVKQKADFADRFFGISQSRSSIKTEVLAGITTFITIAYILILNPQILSDPYVIMGDPVMAEKIANGVFIGTCIGAFIGTVLCALYAKVPFAQAPGMGLNAFFAYTVVLGMGYTYGQALVIVFLSGIFFIVITAIGLREAIIRSIPDAVKMAITPGIGLFITIIGLKNAGIIISNPATLVSLVDFSQWKLEGADMMLINGALTALIGLIIMGILHARKVKGSILLGIVAATLIGIPLGITHLSNLDMNIGVKFRDFAEVSFMRMDFAGLFAGTNFMETVFTVTMLVISFSLVNMFDSIGTLLGAARQSGMIDENGEVIRMKQALMSDAVSTLAGAMVGTSTVTTVVESSAGIAVGGRTGLTSLVTAFMFLGSILFVPIVSIVPAAATAPALIFVGILMLGNIREVDFSEMSNALPAFCTIVFMPFTYSIANGVAFGLITYCLMKLMTGRKQDVKALTLVISVVFVVRYAFMTLG</sequence>
<keyword evidence="7 8" id="KW-0472">Membrane</keyword>
<dbReference type="PIRSF" id="PIRSF005353">
    <property type="entry name" value="PbuG"/>
    <property type="match status" value="1"/>
</dbReference>
<keyword evidence="3 8" id="KW-0813">Transport</keyword>
<evidence type="ECO:0000256" key="4">
    <source>
        <dbReference type="ARBA" id="ARBA00022475"/>
    </source>
</evidence>
<feature type="transmembrane region" description="Helical" evidence="9">
    <location>
        <begin position="122"/>
        <end position="140"/>
    </location>
</feature>
<feature type="transmembrane region" description="Helical" evidence="9">
    <location>
        <begin position="370"/>
        <end position="403"/>
    </location>
</feature>
<dbReference type="RefSeq" id="WP_207740175.1">
    <property type="nucleotide sequence ID" value="NZ_CABJDD010000005.1"/>
</dbReference>
<dbReference type="Pfam" id="PF00860">
    <property type="entry name" value="Xan_ur_permease"/>
    <property type="match status" value="1"/>
</dbReference>
<dbReference type="PANTHER" id="PTHR43337">
    <property type="entry name" value="XANTHINE/URACIL PERMEASE C887.17-RELATED"/>
    <property type="match status" value="1"/>
</dbReference>
<comment type="subcellular location">
    <subcellularLocation>
        <location evidence="1 8">Cell membrane</location>
        <topology evidence="1 8">Multi-pass membrane protein</topology>
    </subcellularLocation>
</comment>
<dbReference type="PANTHER" id="PTHR43337:SF1">
    <property type="entry name" value="XANTHINE_URACIL PERMEASE C887.17-RELATED"/>
    <property type="match status" value="1"/>
</dbReference>
<evidence type="ECO:0000313" key="11">
    <source>
        <dbReference type="Proteomes" id="UP001549200"/>
    </source>
</evidence>
<accession>A0ABV2FRJ0</accession>
<feature type="transmembrane region" description="Helical" evidence="9">
    <location>
        <begin position="200"/>
        <end position="219"/>
    </location>
</feature>
<protein>
    <submittedName>
        <fullName evidence="10">AGZA family xanthine/uracil permease-like MFS transporter</fullName>
    </submittedName>
</protein>
<name>A0ABV2FRJ0_9FIRM</name>
<gene>
    <name evidence="10" type="ORF">ABID13_000119</name>
</gene>
<dbReference type="EMBL" id="JBEPLZ010000001">
    <property type="protein sequence ID" value="MET3568507.1"/>
    <property type="molecule type" value="Genomic_DNA"/>
</dbReference>
<feature type="transmembrane region" description="Helical" evidence="9">
    <location>
        <begin position="160"/>
        <end position="180"/>
    </location>
</feature>
<evidence type="ECO:0000256" key="2">
    <source>
        <dbReference type="ARBA" id="ARBA00005697"/>
    </source>
</evidence>
<feature type="transmembrane region" description="Helical" evidence="9">
    <location>
        <begin position="71"/>
        <end position="90"/>
    </location>
</feature>
<keyword evidence="11" id="KW-1185">Reference proteome</keyword>
<dbReference type="GeneID" id="93161403"/>
<feature type="transmembrane region" description="Helical" evidence="9">
    <location>
        <begin position="458"/>
        <end position="476"/>
    </location>
</feature>
<feature type="transmembrane region" description="Helical" evidence="9">
    <location>
        <begin position="423"/>
        <end position="446"/>
    </location>
</feature>
<evidence type="ECO:0000256" key="7">
    <source>
        <dbReference type="ARBA" id="ARBA00023136"/>
    </source>
</evidence>
<feature type="transmembrane region" description="Helical" evidence="9">
    <location>
        <begin position="226"/>
        <end position="245"/>
    </location>
</feature>
<feature type="transmembrane region" description="Helical" evidence="9">
    <location>
        <begin position="97"/>
        <end position="116"/>
    </location>
</feature>
<dbReference type="InterPro" id="IPR026033">
    <property type="entry name" value="Azg-like_bact_archaea"/>
</dbReference>
<evidence type="ECO:0000256" key="1">
    <source>
        <dbReference type="ARBA" id="ARBA00004651"/>
    </source>
</evidence>
<dbReference type="InterPro" id="IPR045018">
    <property type="entry name" value="Azg-like"/>
</dbReference>
<reference evidence="10 11" key="1">
    <citation type="submission" date="2024-06" db="EMBL/GenBank/DDBJ databases">
        <title>Genomic Encyclopedia of Type Strains, Phase IV (KMG-IV): sequencing the most valuable type-strain genomes for metagenomic binning, comparative biology and taxonomic classification.</title>
        <authorList>
            <person name="Goeker M."/>
        </authorList>
    </citation>
    <scope>NUCLEOTIDE SEQUENCE [LARGE SCALE GENOMIC DNA]</scope>
    <source>
        <strain evidence="10 11">DSM 19261</strain>
    </source>
</reference>
<proteinExistence type="inferred from homology"/>
<dbReference type="Proteomes" id="UP001549200">
    <property type="component" value="Unassembled WGS sequence"/>
</dbReference>
<keyword evidence="4 8" id="KW-1003">Cell membrane</keyword>
<comment type="similarity">
    <text evidence="2 8">Belongs to the nucleobase:cation symporter-2 (NCS2) (TC 2.A.40) family. Azg-like subfamily.</text>
</comment>
<evidence type="ECO:0000256" key="3">
    <source>
        <dbReference type="ARBA" id="ARBA00022448"/>
    </source>
</evidence>
<evidence type="ECO:0000313" key="10">
    <source>
        <dbReference type="EMBL" id="MET3568507.1"/>
    </source>
</evidence>
<evidence type="ECO:0000256" key="9">
    <source>
        <dbReference type="SAM" id="Phobius"/>
    </source>
</evidence>
<evidence type="ECO:0000256" key="5">
    <source>
        <dbReference type="ARBA" id="ARBA00022692"/>
    </source>
</evidence>
<evidence type="ECO:0000256" key="8">
    <source>
        <dbReference type="PIRNR" id="PIRNR005353"/>
    </source>
</evidence>
<organism evidence="10 11">
    <name type="scientific">Enterocloster citroniae</name>
    <dbReference type="NCBI Taxonomy" id="358743"/>
    <lineage>
        <taxon>Bacteria</taxon>
        <taxon>Bacillati</taxon>
        <taxon>Bacillota</taxon>
        <taxon>Clostridia</taxon>
        <taxon>Lachnospirales</taxon>
        <taxon>Lachnospiraceae</taxon>
        <taxon>Enterocloster</taxon>
    </lineage>
</organism>